<proteinExistence type="predicted"/>
<protein>
    <submittedName>
        <fullName evidence="1">Uncharacterized protein</fullName>
    </submittedName>
</protein>
<dbReference type="AlphaFoldDB" id="A0A1F7X7C8"/>
<dbReference type="EMBL" id="MGFS01000027">
    <property type="protein sequence ID" value="OGM10976.1"/>
    <property type="molecule type" value="Genomic_DNA"/>
</dbReference>
<comment type="caution">
    <text evidence="1">The sequence shown here is derived from an EMBL/GenBank/DDBJ whole genome shotgun (WGS) entry which is preliminary data.</text>
</comment>
<accession>A0A1F7X7C8</accession>
<organism evidence="1 2">
    <name type="scientific">Candidatus Woesebacteria bacterium RBG_16_34_12</name>
    <dbReference type="NCBI Taxonomy" id="1802480"/>
    <lineage>
        <taxon>Bacteria</taxon>
        <taxon>Candidatus Woeseibacteriota</taxon>
    </lineage>
</organism>
<evidence type="ECO:0000313" key="1">
    <source>
        <dbReference type="EMBL" id="OGM10976.1"/>
    </source>
</evidence>
<gene>
    <name evidence="1" type="ORF">A2Z22_03860</name>
</gene>
<evidence type="ECO:0000313" key="2">
    <source>
        <dbReference type="Proteomes" id="UP000177053"/>
    </source>
</evidence>
<name>A0A1F7X7C8_9BACT</name>
<dbReference type="Proteomes" id="UP000177053">
    <property type="component" value="Unassembled WGS sequence"/>
</dbReference>
<sequence>MNNQLANLSTDLRRVSYWIYEGKMDLVRKFLLNAKTKYKISASVGPYKNIWQEIKRIENLEGGKIMAADRASTLGCILLQESFKKLSN</sequence>
<reference evidence="1 2" key="1">
    <citation type="journal article" date="2016" name="Nat. Commun.">
        <title>Thousands of microbial genomes shed light on interconnected biogeochemical processes in an aquifer system.</title>
        <authorList>
            <person name="Anantharaman K."/>
            <person name="Brown C.T."/>
            <person name="Hug L.A."/>
            <person name="Sharon I."/>
            <person name="Castelle C.J."/>
            <person name="Probst A.J."/>
            <person name="Thomas B.C."/>
            <person name="Singh A."/>
            <person name="Wilkins M.J."/>
            <person name="Karaoz U."/>
            <person name="Brodie E.L."/>
            <person name="Williams K.H."/>
            <person name="Hubbard S.S."/>
            <person name="Banfield J.F."/>
        </authorList>
    </citation>
    <scope>NUCLEOTIDE SEQUENCE [LARGE SCALE GENOMIC DNA]</scope>
</reference>